<evidence type="ECO:0000256" key="7">
    <source>
        <dbReference type="ARBA" id="ARBA00051538"/>
    </source>
</evidence>
<dbReference type="FunFam" id="3.30.70.3550:FF:000001">
    <property type="entry name" value="Leucyl/phenylalanyl-tRNA--protein transferase"/>
    <property type="match status" value="1"/>
</dbReference>
<keyword evidence="4 15" id="KW-0012">Acyltransferase</keyword>
<comment type="similarity">
    <text evidence="9 15">Belongs to the L/F-transferase family.</text>
</comment>
<dbReference type="Gene3D" id="3.40.630.70">
    <property type="entry name" value="Leucyl/phenylalanyl-tRNA-protein transferase, C-terminal domain"/>
    <property type="match status" value="1"/>
</dbReference>
<evidence type="ECO:0000256" key="8">
    <source>
        <dbReference type="ARBA" id="ARBA00054043"/>
    </source>
</evidence>
<dbReference type="GO" id="GO:0030163">
    <property type="term" value="P:protein catabolic process"/>
    <property type="evidence" value="ECO:0007669"/>
    <property type="project" value="UniProtKB-UniRule"/>
</dbReference>
<gene>
    <name evidence="15" type="primary">aat</name>
    <name evidence="16" type="ORF">Rin_00005970</name>
</gene>
<reference evidence="16 17" key="1">
    <citation type="journal article" date="2012" name="Genome Res.">
        <title>Genomic basis of endosymbiont-conferred protection against an insect parasitoid.</title>
        <authorList>
            <person name="Hansen A.K."/>
            <person name="Vorburger C."/>
            <person name="Moran N.A."/>
        </authorList>
    </citation>
    <scope>NUCLEOTIDE SEQUENCE [LARGE SCALE GENOMIC DNA]</scope>
    <source>
        <strain evidence="17">R5.15</strain>
    </source>
</reference>
<dbReference type="AlphaFoldDB" id="G2GXV3"/>
<evidence type="ECO:0000256" key="4">
    <source>
        <dbReference type="ARBA" id="ARBA00023315"/>
    </source>
</evidence>
<dbReference type="SUPFAM" id="SSF55729">
    <property type="entry name" value="Acyl-CoA N-acyltransferases (Nat)"/>
    <property type="match status" value="2"/>
</dbReference>
<evidence type="ECO:0000256" key="2">
    <source>
        <dbReference type="ARBA" id="ARBA00022490"/>
    </source>
</evidence>
<keyword evidence="17" id="KW-1185">Reference proteome</keyword>
<dbReference type="PANTHER" id="PTHR30098:SF2">
    <property type="entry name" value="LEUCYL_PHENYLALANYL-TRNA--PROTEIN TRANSFERASE"/>
    <property type="match status" value="1"/>
</dbReference>
<evidence type="ECO:0000256" key="1">
    <source>
        <dbReference type="ARBA" id="ARBA00004496"/>
    </source>
</evidence>
<sequence length="288" mass="32095">MGITQLAAHSFTFPAPELALKEPNGLLALGGDLRVPRLLAAYRQGIFPWFSPGDPILWWSPDPRAILYPTELHISRSMRRFLRQCPYRFTLNCAFSDVVTACATARKEETWISDEIQQAYCQLHQLGYAHSVEVWQEDIPSAFDAAALLATSPQVGVHSSGRTPWPPSGNFKDCGYKLVGGLYGVAQGALFCGESMFSLADNASKSALMVFCHHFSSHGGELIDCQVLNAHTASLGAREIPRHYFLQQLQQLQLSSVSTECWPVQVLYIPNEFRVTARRPGRPTDERR</sequence>
<name>G2GXV3_9ENTR</name>
<dbReference type="RefSeq" id="WP_006706296.1">
    <property type="nucleotide sequence ID" value="NZ_AGCA01000130.1"/>
</dbReference>
<dbReference type="GO" id="GO:0008914">
    <property type="term" value="F:leucyl-tRNA--protein transferase activity"/>
    <property type="evidence" value="ECO:0007669"/>
    <property type="project" value="UniProtKB-UniRule"/>
</dbReference>
<evidence type="ECO:0000256" key="13">
    <source>
        <dbReference type="ARBA" id="ARBA00077165"/>
    </source>
</evidence>
<dbReference type="PATRIC" id="fig|1005043.3.peg.553"/>
<comment type="caution">
    <text evidence="16">The sequence shown here is derived from an EMBL/GenBank/DDBJ whole genome shotgun (WGS) entry which is preliminary data.</text>
</comment>
<evidence type="ECO:0000256" key="10">
    <source>
        <dbReference type="ARBA" id="ARBA00066767"/>
    </source>
</evidence>
<organism evidence="16 17">
    <name type="scientific">Candidatus Regiella insecticola 5.15</name>
    <dbReference type="NCBI Taxonomy" id="1005043"/>
    <lineage>
        <taxon>Bacteria</taxon>
        <taxon>Pseudomonadati</taxon>
        <taxon>Pseudomonadota</taxon>
        <taxon>Gammaproteobacteria</taxon>
        <taxon>Enterobacterales</taxon>
        <taxon>Enterobacteriaceae</taxon>
        <taxon>aphid secondary symbionts</taxon>
        <taxon>Candidatus Regiella</taxon>
    </lineage>
</organism>
<dbReference type="Gene3D" id="3.30.70.3550">
    <property type="entry name" value="Leucyl/phenylalanyl-tRNA-protein transferase, N-terminal domain"/>
    <property type="match status" value="1"/>
</dbReference>
<evidence type="ECO:0000313" key="17">
    <source>
        <dbReference type="Proteomes" id="UP000004116"/>
    </source>
</evidence>
<evidence type="ECO:0000256" key="3">
    <source>
        <dbReference type="ARBA" id="ARBA00022679"/>
    </source>
</evidence>
<comment type="catalytic activity">
    <reaction evidence="7 15">
        <text>N-terminal L-lysyl-[protein] + L-leucyl-tRNA(Leu) = N-terminal L-leucyl-L-lysyl-[protein] + tRNA(Leu) + H(+)</text>
        <dbReference type="Rhea" id="RHEA:12340"/>
        <dbReference type="Rhea" id="RHEA-COMP:9613"/>
        <dbReference type="Rhea" id="RHEA-COMP:9622"/>
        <dbReference type="Rhea" id="RHEA-COMP:12670"/>
        <dbReference type="Rhea" id="RHEA-COMP:12671"/>
        <dbReference type="ChEBI" id="CHEBI:15378"/>
        <dbReference type="ChEBI" id="CHEBI:65249"/>
        <dbReference type="ChEBI" id="CHEBI:78442"/>
        <dbReference type="ChEBI" id="CHEBI:78494"/>
        <dbReference type="ChEBI" id="CHEBI:133043"/>
        <dbReference type="EC" id="2.3.2.6"/>
    </reaction>
</comment>
<dbReference type="InterPro" id="IPR042203">
    <property type="entry name" value="Leu/Phe-tRNA_Trfase_C"/>
</dbReference>
<dbReference type="GO" id="GO:0005737">
    <property type="term" value="C:cytoplasm"/>
    <property type="evidence" value="ECO:0007669"/>
    <property type="project" value="UniProtKB-SubCell"/>
</dbReference>
<accession>G2GXV3</accession>
<evidence type="ECO:0000256" key="14">
    <source>
        <dbReference type="ARBA" id="ARBA00083640"/>
    </source>
</evidence>
<evidence type="ECO:0000256" key="9">
    <source>
        <dbReference type="ARBA" id="ARBA00061535"/>
    </source>
</evidence>
<comment type="subcellular location">
    <subcellularLocation>
        <location evidence="1 15">Cytoplasm</location>
    </subcellularLocation>
</comment>
<keyword evidence="2 15" id="KW-0963">Cytoplasm</keyword>
<evidence type="ECO:0000256" key="11">
    <source>
        <dbReference type="ARBA" id="ARBA00074372"/>
    </source>
</evidence>
<dbReference type="PANTHER" id="PTHR30098">
    <property type="entry name" value="LEUCYL/PHENYLALANYL-TRNA--PROTEIN TRANSFERASE"/>
    <property type="match status" value="1"/>
</dbReference>
<proteinExistence type="inferred from homology"/>
<dbReference type="HAMAP" id="MF_00688">
    <property type="entry name" value="Leu_Phe_trans"/>
    <property type="match status" value="1"/>
</dbReference>
<keyword evidence="3 15" id="KW-0808">Transferase</keyword>
<dbReference type="InterPro" id="IPR042221">
    <property type="entry name" value="Leu/Phe-tRNA_Trfase_N"/>
</dbReference>
<comment type="function">
    <text evidence="8 15">Functions in the N-end rule pathway of protein degradation where it conjugates Leu, Phe and, less efficiently, Met from aminoacyl-tRNAs to the N-termini of proteins containing an N-terminal arginine or lysine.</text>
</comment>
<dbReference type="EC" id="2.3.2.6" evidence="10 15"/>
<dbReference type="InterPro" id="IPR016181">
    <property type="entry name" value="Acyl_CoA_acyltransferase"/>
</dbReference>
<comment type="catalytic activity">
    <reaction evidence="6 15">
        <text>N-terminal L-arginyl-[protein] + L-leucyl-tRNA(Leu) = N-terminal L-leucyl-L-arginyl-[protein] + tRNA(Leu) + H(+)</text>
        <dbReference type="Rhea" id="RHEA:50416"/>
        <dbReference type="Rhea" id="RHEA-COMP:9613"/>
        <dbReference type="Rhea" id="RHEA-COMP:9622"/>
        <dbReference type="Rhea" id="RHEA-COMP:12672"/>
        <dbReference type="Rhea" id="RHEA-COMP:12673"/>
        <dbReference type="ChEBI" id="CHEBI:15378"/>
        <dbReference type="ChEBI" id="CHEBI:64719"/>
        <dbReference type="ChEBI" id="CHEBI:78442"/>
        <dbReference type="ChEBI" id="CHEBI:78494"/>
        <dbReference type="ChEBI" id="CHEBI:133044"/>
        <dbReference type="EC" id="2.3.2.6"/>
    </reaction>
</comment>
<dbReference type="EMBL" id="AGCA01000130">
    <property type="protein sequence ID" value="EGY29433.1"/>
    <property type="molecule type" value="Genomic_DNA"/>
</dbReference>
<dbReference type="Pfam" id="PF03588">
    <property type="entry name" value="Leu_Phe_trans"/>
    <property type="match status" value="2"/>
</dbReference>
<evidence type="ECO:0000256" key="5">
    <source>
        <dbReference type="ARBA" id="ARBA00050607"/>
    </source>
</evidence>
<evidence type="ECO:0000256" key="6">
    <source>
        <dbReference type="ARBA" id="ARBA00050652"/>
    </source>
</evidence>
<evidence type="ECO:0000313" key="16">
    <source>
        <dbReference type="EMBL" id="EGY29433.1"/>
    </source>
</evidence>
<evidence type="ECO:0000256" key="12">
    <source>
        <dbReference type="ARBA" id="ARBA00077136"/>
    </source>
</evidence>
<comment type="catalytic activity">
    <reaction evidence="5 15">
        <text>L-phenylalanyl-tRNA(Phe) + an N-terminal L-alpha-aminoacyl-[protein] = an N-terminal L-phenylalanyl-L-alpha-aminoacyl-[protein] + tRNA(Phe)</text>
        <dbReference type="Rhea" id="RHEA:43632"/>
        <dbReference type="Rhea" id="RHEA-COMP:9668"/>
        <dbReference type="Rhea" id="RHEA-COMP:9699"/>
        <dbReference type="Rhea" id="RHEA-COMP:10636"/>
        <dbReference type="Rhea" id="RHEA-COMP:10637"/>
        <dbReference type="ChEBI" id="CHEBI:78442"/>
        <dbReference type="ChEBI" id="CHEBI:78531"/>
        <dbReference type="ChEBI" id="CHEBI:78597"/>
        <dbReference type="ChEBI" id="CHEBI:83561"/>
        <dbReference type="EC" id="2.3.2.6"/>
    </reaction>
</comment>
<evidence type="ECO:0000256" key="15">
    <source>
        <dbReference type="HAMAP-Rule" id="MF_00688"/>
    </source>
</evidence>
<dbReference type="InterPro" id="IPR004616">
    <property type="entry name" value="Leu/Phe-tRNA_Trfase"/>
</dbReference>
<dbReference type="Proteomes" id="UP000004116">
    <property type="component" value="Unassembled WGS sequence"/>
</dbReference>
<protein>
    <recommendedName>
        <fullName evidence="11 15">Leucyl/phenylalanyl-tRNA--protein transferase</fullName>
        <ecNumber evidence="10 15">2.3.2.6</ecNumber>
    </recommendedName>
    <alternativeName>
        <fullName evidence="12 15">L/F-transferase</fullName>
    </alternativeName>
    <alternativeName>
        <fullName evidence="13 15">Leucyltransferase</fullName>
    </alternativeName>
    <alternativeName>
        <fullName evidence="14 15">Phenyalanyltransferase</fullName>
    </alternativeName>
</protein>